<protein>
    <submittedName>
        <fullName evidence="2">Uncharacterized protein</fullName>
    </submittedName>
</protein>
<dbReference type="RefSeq" id="WP_343788035.1">
    <property type="nucleotide sequence ID" value="NZ_BAAAEU010000005.1"/>
</dbReference>
<proteinExistence type="predicted"/>
<gene>
    <name evidence="2" type="ORF">GCM10009105_11180</name>
</gene>
<evidence type="ECO:0000256" key="1">
    <source>
        <dbReference type="SAM" id="MobiDB-lite"/>
    </source>
</evidence>
<reference evidence="2 3" key="1">
    <citation type="journal article" date="2019" name="Int. J. Syst. Evol. Microbiol.">
        <title>The Global Catalogue of Microorganisms (GCM) 10K type strain sequencing project: providing services to taxonomists for standard genome sequencing and annotation.</title>
        <authorList>
            <consortium name="The Broad Institute Genomics Platform"/>
            <consortium name="The Broad Institute Genome Sequencing Center for Infectious Disease"/>
            <person name="Wu L."/>
            <person name="Ma J."/>
        </authorList>
    </citation>
    <scope>NUCLEOTIDE SEQUENCE [LARGE SCALE GENOMIC DNA]</scope>
    <source>
        <strain evidence="2 3">JCM 15421</strain>
    </source>
</reference>
<dbReference type="Proteomes" id="UP001501523">
    <property type="component" value="Unassembled WGS sequence"/>
</dbReference>
<keyword evidence="3" id="KW-1185">Reference proteome</keyword>
<organism evidence="2 3">
    <name type="scientific">Dokdonella soli</name>
    <dbReference type="NCBI Taxonomy" id="529810"/>
    <lineage>
        <taxon>Bacteria</taxon>
        <taxon>Pseudomonadati</taxon>
        <taxon>Pseudomonadota</taxon>
        <taxon>Gammaproteobacteria</taxon>
        <taxon>Lysobacterales</taxon>
        <taxon>Rhodanobacteraceae</taxon>
        <taxon>Dokdonella</taxon>
    </lineage>
</organism>
<comment type="caution">
    <text evidence="2">The sequence shown here is derived from an EMBL/GenBank/DDBJ whole genome shotgun (WGS) entry which is preliminary data.</text>
</comment>
<evidence type="ECO:0000313" key="2">
    <source>
        <dbReference type="EMBL" id="GAA0710169.1"/>
    </source>
</evidence>
<feature type="region of interest" description="Disordered" evidence="1">
    <location>
        <begin position="1"/>
        <end position="23"/>
    </location>
</feature>
<dbReference type="EMBL" id="BAAAEU010000005">
    <property type="protein sequence ID" value="GAA0710169.1"/>
    <property type="molecule type" value="Genomic_DNA"/>
</dbReference>
<feature type="compositionally biased region" description="Basic and acidic residues" evidence="1">
    <location>
        <begin position="1"/>
        <end position="19"/>
    </location>
</feature>
<sequence length="625" mass="68412">MPHERKGRSTLEDASEARARTGSPAVVLDKEADVQHVVSLFRRGSWDRQLLDGARREAQIAEQGAVDYDQKPWSLLYQALINSLGASPQTFQMVYPFTAWNWPTQQVGFIGAAQYDFCSSSPQWSAVGMYASGGDRFNQAYQEFLNVIVAATDDPALRARIREADDALTAATNDYTIVYNQARSAYADDPDVQDNVPPFSKWLGTPAGKGWQTQITRAEVKMTQAQKNYDALVDQAQTPGLADAQNQFKNTEFYSKLNDPGLSTFPKVPNWSTSQNAATWVDRVKAGQGPAGGTMGFTNRDASYDYSNTWAGGSLAVRQFFWEVQVSGSWQRMTEFETDQQLEVSIEFDALDQIQIQGSDWYNGSFLRSKANGPFKRGYSAYGGDGTQAVFGKKGFVGLLKTGMYVGYKPTFTIKTSKSTFNRFLEQFKAATALRIGPFTFSAEGGSEKSGWNASEQGQTFTGTSTSDTPLIIGLSISELPNGSDEQKTLTAQEPRGRCYKFGGHEGDVLAEGVTEEACAALGGESWKPAKAIAAITPLRNLRVNQEGAPFTEVLQGPDAEMQLLNGVQHVSVFPPFNLLNGGPDHVHLYRIRAINALTGQPVDLHLMRFGGIAPHTGAARFADQ</sequence>
<accession>A0ABN1IE71</accession>
<name>A0ABN1IE71_9GAMM</name>
<evidence type="ECO:0000313" key="3">
    <source>
        <dbReference type="Proteomes" id="UP001501523"/>
    </source>
</evidence>